<dbReference type="eggNOG" id="KOG4496">
    <property type="taxonomic scope" value="Eukaryota"/>
</dbReference>
<dbReference type="GO" id="GO:0006887">
    <property type="term" value="P:exocytosis"/>
    <property type="evidence" value="ECO:0000318"/>
    <property type="project" value="GO_Central"/>
</dbReference>
<dbReference type="PROSITE" id="PS50175">
    <property type="entry name" value="ASP_PROT_RETROV"/>
    <property type="match status" value="1"/>
</dbReference>
<feature type="domain" description="Peptidase A2" evidence="4">
    <location>
        <begin position="168"/>
        <end position="190"/>
    </location>
</feature>
<dbReference type="GO" id="GO:0071203">
    <property type="term" value="C:WASH complex"/>
    <property type="evidence" value="ECO:0000318"/>
    <property type="project" value="GO_Central"/>
</dbReference>
<dbReference type="AlphaFoldDB" id="A9US63"/>
<dbReference type="GO" id="GO:0004190">
    <property type="term" value="F:aspartic-type endopeptidase activity"/>
    <property type="evidence" value="ECO:0007669"/>
    <property type="project" value="InterPro"/>
</dbReference>
<comment type="similarity">
    <text evidence="1">Belongs to the CCDC53 family.</text>
</comment>
<dbReference type="GO" id="GO:0006508">
    <property type="term" value="P:proteolysis"/>
    <property type="evidence" value="ECO:0007669"/>
    <property type="project" value="InterPro"/>
</dbReference>
<protein>
    <recommendedName>
        <fullName evidence="4">Peptidase A2 domain-containing protein</fullName>
    </recommendedName>
</protein>
<dbReference type="InParanoid" id="A9US63"/>
<dbReference type="GeneID" id="5888539"/>
<dbReference type="PANTHER" id="PTHR13015">
    <property type="entry name" value="PROTEIN AD-016-RELATED"/>
    <property type="match status" value="1"/>
</dbReference>
<dbReference type="GO" id="GO:0030041">
    <property type="term" value="P:actin filament polymerization"/>
    <property type="evidence" value="ECO:0000318"/>
    <property type="project" value="GO_Central"/>
</dbReference>
<dbReference type="FunCoup" id="A9US63">
    <property type="interactions" value="223"/>
</dbReference>
<evidence type="ECO:0000256" key="1">
    <source>
        <dbReference type="ARBA" id="ARBA00006290"/>
    </source>
</evidence>
<name>A9US63_MONBE</name>
<dbReference type="PANTHER" id="PTHR13015:SF0">
    <property type="entry name" value="WASH COMPLEX SUBUNIT 3"/>
    <property type="match status" value="1"/>
</dbReference>
<dbReference type="Proteomes" id="UP000001357">
    <property type="component" value="Unassembled WGS sequence"/>
</dbReference>
<keyword evidence="2" id="KW-0175">Coiled coil</keyword>
<gene>
    <name evidence="5" type="ORF">MONBRDRAFT_22818</name>
</gene>
<organism evidence="5 6">
    <name type="scientific">Monosiga brevicollis</name>
    <name type="common">Choanoflagellate</name>
    <dbReference type="NCBI Taxonomy" id="81824"/>
    <lineage>
        <taxon>Eukaryota</taxon>
        <taxon>Choanoflagellata</taxon>
        <taxon>Craspedida</taxon>
        <taxon>Salpingoecidae</taxon>
        <taxon>Monosiga</taxon>
    </lineage>
</organism>
<evidence type="ECO:0000256" key="2">
    <source>
        <dbReference type="SAM" id="Coils"/>
    </source>
</evidence>
<feature type="coiled-coil region" evidence="2">
    <location>
        <begin position="52"/>
        <end position="79"/>
    </location>
</feature>
<dbReference type="KEGG" id="mbr:MONBRDRAFT_22818"/>
<proteinExistence type="inferred from homology"/>
<feature type="compositionally biased region" description="Acidic residues" evidence="3">
    <location>
        <begin position="194"/>
        <end position="217"/>
    </location>
</feature>
<dbReference type="RefSeq" id="XP_001743011.1">
    <property type="nucleotide sequence ID" value="XM_001742959.1"/>
</dbReference>
<sequence>MDRDGLVVLGDVANHYEVDAMPHKRMLAFVNHFVTSTASFLNHFSVACEKKLHTVSDRLAKLEVTVALLENKLQSIEGLDGVTGEQYVSTTQTPAAPAASAPSASAAPAPTESNNAPVAPAPDAAPNAAPAAPEAEPETPRMTNRDDPRYKKYFKMMDMGVPLPAVQTKFALETGADPSILENPDAPVGNAGGADDDSASEASDFSDNEDEADDFSD</sequence>
<evidence type="ECO:0000313" key="5">
    <source>
        <dbReference type="EMBL" id="EDQ91725.1"/>
    </source>
</evidence>
<dbReference type="OMA" id="FGNKMED"/>
<reference evidence="5 6" key="1">
    <citation type="journal article" date="2008" name="Nature">
        <title>The genome of the choanoflagellate Monosiga brevicollis and the origin of metazoans.</title>
        <authorList>
            <consortium name="JGI Sequencing"/>
            <person name="King N."/>
            <person name="Westbrook M.J."/>
            <person name="Young S.L."/>
            <person name="Kuo A."/>
            <person name="Abedin M."/>
            <person name="Chapman J."/>
            <person name="Fairclough S."/>
            <person name="Hellsten U."/>
            <person name="Isogai Y."/>
            <person name="Letunic I."/>
            <person name="Marr M."/>
            <person name="Pincus D."/>
            <person name="Putnam N."/>
            <person name="Rokas A."/>
            <person name="Wright K.J."/>
            <person name="Zuzow R."/>
            <person name="Dirks W."/>
            <person name="Good M."/>
            <person name="Goodstein D."/>
            <person name="Lemons D."/>
            <person name="Li W."/>
            <person name="Lyons J.B."/>
            <person name="Morris A."/>
            <person name="Nichols S."/>
            <person name="Richter D.J."/>
            <person name="Salamov A."/>
            <person name="Bork P."/>
            <person name="Lim W.A."/>
            <person name="Manning G."/>
            <person name="Miller W.T."/>
            <person name="McGinnis W."/>
            <person name="Shapiro H."/>
            <person name="Tjian R."/>
            <person name="Grigoriev I.V."/>
            <person name="Rokhsar D."/>
        </authorList>
    </citation>
    <scope>NUCLEOTIDE SEQUENCE [LARGE SCALE GENOMIC DNA]</scope>
    <source>
        <strain evidence="6">MX1 / ATCC 50154</strain>
    </source>
</reference>
<feature type="compositionally biased region" description="Low complexity" evidence="3">
    <location>
        <begin position="94"/>
        <end position="134"/>
    </location>
</feature>
<evidence type="ECO:0000256" key="3">
    <source>
        <dbReference type="SAM" id="MobiDB-lite"/>
    </source>
</evidence>
<feature type="region of interest" description="Disordered" evidence="3">
    <location>
        <begin position="90"/>
        <end position="147"/>
    </location>
</feature>
<dbReference type="InterPro" id="IPR019309">
    <property type="entry name" value="WASHC3"/>
</dbReference>
<accession>A9US63</accession>
<evidence type="ECO:0000259" key="4">
    <source>
        <dbReference type="PROSITE" id="PS50175"/>
    </source>
</evidence>
<feature type="region of interest" description="Disordered" evidence="3">
    <location>
        <begin position="176"/>
        <end position="217"/>
    </location>
</feature>
<dbReference type="InterPro" id="IPR001995">
    <property type="entry name" value="Peptidase_A2_cat"/>
</dbReference>
<dbReference type="STRING" id="81824.A9US63"/>
<keyword evidence="6" id="KW-1185">Reference proteome</keyword>
<evidence type="ECO:0000313" key="6">
    <source>
        <dbReference type="Proteomes" id="UP000001357"/>
    </source>
</evidence>
<dbReference type="EMBL" id="CH991544">
    <property type="protein sequence ID" value="EDQ91725.1"/>
    <property type="molecule type" value="Genomic_DNA"/>
</dbReference>
<dbReference type="Pfam" id="PF10152">
    <property type="entry name" value="CCDC53"/>
    <property type="match status" value="1"/>
</dbReference>
<dbReference type="Gene3D" id="1.20.5.110">
    <property type="match status" value="1"/>
</dbReference>